<evidence type="ECO:0000313" key="7">
    <source>
        <dbReference type="Proteomes" id="UP001500713"/>
    </source>
</evidence>
<reference evidence="6 7" key="1">
    <citation type="journal article" date="2019" name="Int. J. Syst. Evol. Microbiol.">
        <title>The Global Catalogue of Microorganisms (GCM) 10K type strain sequencing project: providing services to taxonomists for standard genome sequencing and annotation.</title>
        <authorList>
            <consortium name="The Broad Institute Genomics Platform"/>
            <consortium name="The Broad Institute Genome Sequencing Center for Infectious Disease"/>
            <person name="Wu L."/>
            <person name="Ma J."/>
        </authorList>
    </citation>
    <scope>NUCLEOTIDE SEQUENCE [LARGE SCALE GENOMIC DNA]</scope>
    <source>
        <strain evidence="6 7">JCM 14162</strain>
    </source>
</reference>
<dbReference type="RefSeq" id="WP_229953304.1">
    <property type="nucleotide sequence ID" value="NZ_BAAAEM010000003.1"/>
</dbReference>
<feature type="transmembrane region" description="Helical" evidence="5">
    <location>
        <begin position="98"/>
        <end position="118"/>
    </location>
</feature>
<comment type="subcellular location">
    <subcellularLocation>
        <location evidence="5">Cell inner membrane</location>
        <topology evidence="5">Multi-pass membrane protein</topology>
    </subcellularLocation>
</comment>
<dbReference type="InterPro" id="IPR006008">
    <property type="entry name" value="YciB"/>
</dbReference>
<dbReference type="EMBL" id="BAAAEM010000003">
    <property type="protein sequence ID" value="GAA0482921.1"/>
    <property type="molecule type" value="Genomic_DNA"/>
</dbReference>
<evidence type="ECO:0000256" key="5">
    <source>
        <dbReference type="HAMAP-Rule" id="MF_00189"/>
    </source>
</evidence>
<keyword evidence="3 5" id="KW-1133">Transmembrane helix</keyword>
<feature type="transmembrane region" description="Helical" evidence="5">
    <location>
        <begin position="16"/>
        <end position="37"/>
    </location>
</feature>
<dbReference type="Proteomes" id="UP001500713">
    <property type="component" value="Unassembled WGS sequence"/>
</dbReference>
<keyword evidence="5" id="KW-0997">Cell inner membrane</keyword>
<protein>
    <recommendedName>
        <fullName evidence="5">Inner membrane-spanning protein YciB</fullName>
    </recommendedName>
</protein>
<comment type="caution">
    <text evidence="6">The sequence shown here is derived from an EMBL/GenBank/DDBJ whole genome shotgun (WGS) entry which is preliminary data.</text>
</comment>
<evidence type="ECO:0000313" key="6">
    <source>
        <dbReference type="EMBL" id="GAA0482921.1"/>
    </source>
</evidence>
<dbReference type="NCBIfam" id="TIGR00997">
    <property type="entry name" value="ispZ"/>
    <property type="match status" value="1"/>
</dbReference>
<name>A0ABN1ASE6_9SPHN</name>
<comment type="function">
    <text evidence="5">Plays a role in cell envelope biogenesis, maintenance of cell envelope integrity and membrane homeostasis.</text>
</comment>
<keyword evidence="4 5" id="KW-0472">Membrane</keyword>
<gene>
    <name evidence="5" type="primary">yciB</name>
    <name evidence="6" type="ORF">GCM10009096_26600</name>
</gene>
<evidence type="ECO:0000256" key="4">
    <source>
        <dbReference type="ARBA" id="ARBA00023136"/>
    </source>
</evidence>
<dbReference type="PANTHER" id="PTHR36917">
    <property type="entry name" value="INTRACELLULAR SEPTATION PROTEIN A-RELATED"/>
    <property type="match status" value="1"/>
</dbReference>
<feature type="transmembrane region" description="Helical" evidence="5">
    <location>
        <begin position="75"/>
        <end position="92"/>
    </location>
</feature>
<evidence type="ECO:0000256" key="1">
    <source>
        <dbReference type="ARBA" id="ARBA00022475"/>
    </source>
</evidence>
<keyword evidence="2 5" id="KW-0812">Transmembrane</keyword>
<evidence type="ECO:0000256" key="2">
    <source>
        <dbReference type="ARBA" id="ARBA00022692"/>
    </source>
</evidence>
<organism evidence="6 7">
    <name type="scientific">Parasphingorhabdus litoris</name>
    <dbReference type="NCBI Taxonomy" id="394733"/>
    <lineage>
        <taxon>Bacteria</taxon>
        <taxon>Pseudomonadati</taxon>
        <taxon>Pseudomonadota</taxon>
        <taxon>Alphaproteobacteria</taxon>
        <taxon>Sphingomonadales</taxon>
        <taxon>Sphingomonadaceae</taxon>
        <taxon>Parasphingorhabdus</taxon>
    </lineage>
</organism>
<feature type="transmembrane region" description="Helical" evidence="5">
    <location>
        <begin position="147"/>
        <end position="165"/>
    </location>
</feature>
<comment type="similarity">
    <text evidence="5">Belongs to the YciB family.</text>
</comment>
<feature type="transmembrane region" description="Helical" evidence="5">
    <location>
        <begin position="43"/>
        <end position="63"/>
    </location>
</feature>
<proteinExistence type="inferred from homology"/>
<keyword evidence="1 5" id="KW-1003">Cell membrane</keyword>
<dbReference type="HAMAP" id="MF_00189">
    <property type="entry name" value="YciB"/>
    <property type="match status" value="1"/>
</dbReference>
<feature type="transmembrane region" description="Helical" evidence="5">
    <location>
        <begin position="171"/>
        <end position="190"/>
    </location>
</feature>
<dbReference type="Pfam" id="PF04279">
    <property type="entry name" value="IspA"/>
    <property type="match status" value="1"/>
</dbReference>
<dbReference type="PANTHER" id="PTHR36917:SF1">
    <property type="entry name" value="INNER MEMBRANE-SPANNING PROTEIN YCIB"/>
    <property type="match status" value="1"/>
</dbReference>
<evidence type="ECO:0000256" key="3">
    <source>
        <dbReference type="ARBA" id="ARBA00022989"/>
    </source>
</evidence>
<sequence length="211" mass="23492">MSDDVINVEPEKENKGLGFALDFGPLLVFFLTYKFAVPGDNPVLSAIYGTAAFMVAIVIAVIVSKWKLGKISPMLWLSAVLVIGFGALTIYFNDPRFIQIKPTIIYVGFAVILGVGLLRGKAMLKYLLQAAYEGLSDEGWLKLSRNWAIFFVAMALLNEAMRLFLSFDMWLTLKVWGITILSFIFAIANVPMLMRHGLDLGQDEEEAEEAK</sequence>
<accession>A0ABN1ASE6</accession>
<keyword evidence="7" id="KW-1185">Reference proteome</keyword>